<proteinExistence type="predicted"/>
<dbReference type="EMBL" id="LRPY01000099">
    <property type="protein sequence ID" value="KXA22155.1"/>
    <property type="molecule type" value="Genomic_DNA"/>
</dbReference>
<accession>A0A133P0T1</accession>
<dbReference type="PATRIC" id="fig|851.8.peg.1037"/>
<comment type="caution">
    <text evidence="2">The sequence shown here is derived from an EMBL/GenBank/DDBJ whole genome shotgun (WGS) entry which is preliminary data.</text>
</comment>
<gene>
    <name evidence="2" type="ORF">HMPREF3221_01035</name>
</gene>
<organism evidence="2 3">
    <name type="scientific">Fusobacterium nucleatum</name>
    <dbReference type="NCBI Taxonomy" id="851"/>
    <lineage>
        <taxon>Bacteria</taxon>
        <taxon>Fusobacteriati</taxon>
        <taxon>Fusobacteriota</taxon>
        <taxon>Fusobacteriia</taxon>
        <taxon>Fusobacteriales</taxon>
        <taxon>Fusobacteriaceae</taxon>
        <taxon>Fusobacterium</taxon>
    </lineage>
</organism>
<dbReference type="RefSeq" id="WP_060798353.1">
    <property type="nucleotide sequence ID" value="NZ_KQ956688.1"/>
</dbReference>
<dbReference type="SUPFAM" id="SSF159006">
    <property type="entry name" value="YopX-like"/>
    <property type="match status" value="1"/>
</dbReference>
<dbReference type="Gene3D" id="2.30.30.290">
    <property type="entry name" value="YopX-like domains"/>
    <property type="match status" value="1"/>
</dbReference>
<reference evidence="3" key="1">
    <citation type="submission" date="2016-01" db="EMBL/GenBank/DDBJ databases">
        <authorList>
            <person name="Mitreva M."/>
            <person name="Pepin K.H."/>
            <person name="Mihindukulasuriya K.A."/>
            <person name="Fulton R."/>
            <person name="Fronick C."/>
            <person name="O'Laughlin M."/>
            <person name="Miner T."/>
            <person name="Herter B."/>
            <person name="Rosa B.A."/>
            <person name="Cordes M."/>
            <person name="Tomlinson C."/>
            <person name="Wollam A."/>
            <person name="Palsikar V.B."/>
            <person name="Mardis E.R."/>
            <person name="Wilson R.K."/>
        </authorList>
    </citation>
    <scope>NUCLEOTIDE SEQUENCE [LARGE SCALE GENOMIC DNA]</scope>
    <source>
        <strain evidence="3">MJR7757B</strain>
    </source>
</reference>
<name>A0A133P0T1_FUSNU</name>
<sequence>MRKIKFRAWLKEKKIMGEVLGIDILHKEIFFSNEDVDCYEHTDFKDVALMQYTELKDEYGDEIYEGDIVTLHNSRYKVIFNSEEARFVLKDVFFEMDIPFTNNNNKRIEVIGNIYENPELLGVS</sequence>
<evidence type="ECO:0000313" key="3">
    <source>
        <dbReference type="Proteomes" id="UP000070401"/>
    </source>
</evidence>
<dbReference type="Proteomes" id="UP000070401">
    <property type="component" value="Unassembled WGS sequence"/>
</dbReference>
<feature type="domain" description="YopX protein" evidence="1">
    <location>
        <begin position="5"/>
        <end position="121"/>
    </location>
</feature>
<dbReference type="InterPro" id="IPR019096">
    <property type="entry name" value="YopX_protein"/>
</dbReference>
<dbReference type="Pfam" id="PF09643">
    <property type="entry name" value="YopX"/>
    <property type="match status" value="1"/>
</dbReference>
<dbReference type="NCBIfam" id="TIGR01671">
    <property type="entry name" value="phage_TIGR01671"/>
    <property type="match status" value="1"/>
</dbReference>
<dbReference type="AlphaFoldDB" id="A0A133P0T1"/>
<evidence type="ECO:0000313" key="2">
    <source>
        <dbReference type="EMBL" id="KXA22155.1"/>
    </source>
</evidence>
<protein>
    <recommendedName>
        <fullName evidence="1">YopX protein domain-containing protein</fullName>
    </recommendedName>
</protein>
<dbReference type="InterPro" id="IPR010024">
    <property type="entry name" value="CHP16711"/>
</dbReference>
<dbReference type="InterPro" id="IPR023385">
    <property type="entry name" value="YopX-like_C"/>
</dbReference>
<keyword evidence="3" id="KW-1185">Reference proteome</keyword>
<evidence type="ECO:0000259" key="1">
    <source>
        <dbReference type="Pfam" id="PF09643"/>
    </source>
</evidence>